<organism evidence="2 3">
    <name type="scientific">Adineta ricciae</name>
    <name type="common">Rotifer</name>
    <dbReference type="NCBI Taxonomy" id="249248"/>
    <lineage>
        <taxon>Eukaryota</taxon>
        <taxon>Metazoa</taxon>
        <taxon>Spiralia</taxon>
        <taxon>Gnathifera</taxon>
        <taxon>Rotifera</taxon>
        <taxon>Eurotatoria</taxon>
        <taxon>Bdelloidea</taxon>
        <taxon>Adinetida</taxon>
        <taxon>Adinetidae</taxon>
        <taxon>Adineta</taxon>
    </lineage>
</organism>
<protein>
    <submittedName>
        <fullName evidence="2">Uncharacterized protein</fullName>
    </submittedName>
</protein>
<evidence type="ECO:0000313" key="2">
    <source>
        <dbReference type="EMBL" id="CAF1689582.1"/>
    </source>
</evidence>
<dbReference type="Pfam" id="PF01436">
    <property type="entry name" value="NHL"/>
    <property type="match status" value="1"/>
</dbReference>
<dbReference type="Proteomes" id="UP000663828">
    <property type="component" value="Unassembled WGS sequence"/>
</dbReference>
<dbReference type="InterPro" id="IPR011042">
    <property type="entry name" value="6-blade_b-propeller_TolB-like"/>
</dbReference>
<comment type="caution">
    <text evidence="2">The sequence shown here is derived from an EMBL/GenBank/DDBJ whole genome shotgun (WGS) entry which is preliminary data.</text>
</comment>
<name>A0A816HPS6_ADIRI</name>
<accession>A0A816HPS6</accession>
<sequence>GSIYVADTNNHRIMRWLKGATSGTLVVGGRGGGTASDQLFYPSDLIFDTYGNLYVADTFNHRVQKFLINKNSCNRL</sequence>
<dbReference type="Gene3D" id="2.120.10.30">
    <property type="entry name" value="TolB, C-terminal domain"/>
    <property type="match status" value="1"/>
</dbReference>
<gene>
    <name evidence="2" type="ORF">XAT740_LOCUS63368</name>
</gene>
<proteinExistence type="predicted"/>
<evidence type="ECO:0000256" key="1">
    <source>
        <dbReference type="ARBA" id="ARBA00022737"/>
    </source>
</evidence>
<dbReference type="InterPro" id="IPR001258">
    <property type="entry name" value="NHL_repeat"/>
</dbReference>
<evidence type="ECO:0000313" key="3">
    <source>
        <dbReference type="Proteomes" id="UP000663828"/>
    </source>
</evidence>
<keyword evidence="3" id="KW-1185">Reference proteome</keyword>
<keyword evidence="1" id="KW-0677">Repeat</keyword>
<dbReference type="EMBL" id="CAJNOR010019424">
    <property type="protein sequence ID" value="CAF1689582.1"/>
    <property type="molecule type" value="Genomic_DNA"/>
</dbReference>
<dbReference type="AlphaFoldDB" id="A0A816HPS6"/>
<reference evidence="2" key="1">
    <citation type="submission" date="2021-02" db="EMBL/GenBank/DDBJ databases">
        <authorList>
            <person name="Nowell W R."/>
        </authorList>
    </citation>
    <scope>NUCLEOTIDE SEQUENCE</scope>
</reference>
<feature type="non-terminal residue" evidence="2">
    <location>
        <position position="1"/>
    </location>
</feature>
<dbReference type="SUPFAM" id="SSF101898">
    <property type="entry name" value="NHL repeat"/>
    <property type="match status" value="1"/>
</dbReference>